<feature type="transmembrane region" description="Helical" evidence="7">
    <location>
        <begin position="60"/>
        <end position="81"/>
    </location>
</feature>
<keyword evidence="6 7" id="KW-0472">Membrane</keyword>
<name>A0AAJ6B0K0_9HYPH</name>
<evidence type="ECO:0000256" key="1">
    <source>
        <dbReference type="ARBA" id="ARBA00004651"/>
    </source>
</evidence>
<keyword evidence="5 7" id="KW-1133">Transmembrane helix</keyword>
<organism evidence="9 10">
    <name type="scientific">Candidatus Devosia phytovorans</name>
    <dbReference type="NCBI Taxonomy" id="3121372"/>
    <lineage>
        <taxon>Bacteria</taxon>
        <taxon>Pseudomonadati</taxon>
        <taxon>Pseudomonadota</taxon>
        <taxon>Alphaproteobacteria</taxon>
        <taxon>Hyphomicrobiales</taxon>
        <taxon>Devosiaceae</taxon>
        <taxon>Devosia</taxon>
    </lineage>
</organism>
<evidence type="ECO:0000256" key="2">
    <source>
        <dbReference type="ARBA" id="ARBA00022448"/>
    </source>
</evidence>
<keyword evidence="2" id="KW-0813">Transport</keyword>
<dbReference type="PANTHER" id="PTHR23513">
    <property type="entry name" value="INTEGRAL MEMBRANE EFFLUX PROTEIN-RELATED"/>
    <property type="match status" value="1"/>
</dbReference>
<feature type="transmembrane region" description="Helical" evidence="7">
    <location>
        <begin position="238"/>
        <end position="259"/>
    </location>
</feature>
<feature type="transmembrane region" description="Helical" evidence="7">
    <location>
        <begin position="303"/>
        <end position="321"/>
    </location>
</feature>
<evidence type="ECO:0000256" key="7">
    <source>
        <dbReference type="SAM" id="Phobius"/>
    </source>
</evidence>
<keyword evidence="4 7" id="KW-0812">Transmembrane</keyword>
<evidence type="ECO:0000256" key="4">
    <source>
        <dbReference type="ARBA" id="ARBA00022692"/>
    </source>
</evidence>
<evidence type="ECO:0000313" key="10">
    <source>
        <dbReference type="Proteomes" id="UP001217476"/>
    </source>
</evidence>
<feature type="transmembrane region" description="Helical" evidence="7">
    <location>
        <begin position="386"/>
        <end position="408"/>
    </location>
</feature>
<keyword evidence="3" id="KW-1003">Cell membrane</keyword>
<reference evidence="9" key="1">
    <citation type="submission" date="2023-03" db="EMBL/GenBank/DDBJ databases">
        <title>Andean soil-derived lignocellulolytic bacterial consortium as a source of novel taxa and putative plastic-active enzymes.</title>
        <authorList>
            <person name="Diaz-Garcia L."/>
            <person name="Chuvochina M."/>
            <person name="Feuerriegel G."/>
            <person name="Bunk B."/>
            <person name="Sproer C."/>
            <person name="Streit W.R."/>
            <person name="Rodriguez L.M."/>
            <person name="Overmann J."/>
            <person name="Jimenez D.J."/>
        </authorList>
    </citation>
    <scope>NUCLEOTIDE SEQUENCE</scope>
    <source>
        <strain evidence="9">MAG 4196</strain>
    </source>
</reference>
<evidence type="ECO:0000256" key="3">
    <source>
        <dbReference type="ARBA" id="ARBA00022475"/>
    </source>
</evidence>
<sequence length="442" mass="46628">MNQMAPPGPAKAVKTRMRVPKALGIRNFRIYFTGTAISVPGTWMQLTAQAWLVLNLTNSPVALAIVTSLQFLPIFVFSLIGGAMADRFPRQKLMFATMSMGGLQAAVLGVLCLTGHIQIWHIYILAVTLGIINALDAPLRQTFISELVPVSHLPNAIAMGSLAQNLGRIIGPALGGLVIAALGVGIAYLINALTFVAAVTALAMLRRDEFQPQRKSGKQPLLLQVREGIGYARRTPTILFLLIATAFIGLFGQNFTTMVPLISTYLVHADAAAFGVLNSCLGTGSFLAALVMTTRGAPSTRRILLAGTCFGIVLVAISFSSSLPLSAILFVAVGASAVTFSASVNTLLQLRAPPEMRGRLVSMISLLIPSPIGPLLTGAAASAFGVGWAVLGNGLLCCLGIGLAYAYLLKHRSSGTYSEFVAPQDEPELAEAQLDTAERGIK</sequence>
<dbReference type="InterPro" id="IPR036259">
    <property type="entry name" value="MFS_trans_sf"/>
</dbReference>
<dbReference type="AlphaFoldDB" id="A0AAJ6B0K0"/>
<proteinExistence type="predicted"/>
<comment type="subcellular location">
    <subcellularLocation>
        <location evidence="1">Cell membrane</location>
        <topology evidence="1">Multi-pass membrane protein</topology>
    </subcellularLocation>
</comment>
<feature type="transmembrane region" description="Helical" evidence="7">
    <location>
        <begin position="178"/>
        <end position="205"/>
    </location>
</feature>
<dbReference type="GO" id="GO:0022857">
    <property type="term" value="F:transmembrane transporter activity"/>
    <property type="evidence" value="ECO:0007669"/>
    <property type="project" value="InterPro"/>
</dbReference>
<feature type="transmembrane region" description="Helical" evidence="7">
    <location>
        <begin position="327"/>
        <end position="348"/>
    </location>
</feature>
<feature type="transmembrane region" description="Helical" evidence="7">
    <location>
        <begin position="360"/>
        <end position="380"/>
    </location>
</feature>
<accession>A0AAJ6B0K0</accession>
<dbReference type="Pfam" id="PF05977">
    <property type="entry name" value="MFS_3"/>
    <property type="match status" value="1"/>
</dbReference>
<evidence type="ECO:0000256" key="6">
    <source>
        <dbReference type="ARBA" id="ARBA00023136"/>
    </source>
</evidence>
<dbReference type="PROSITE" id="PS50850">
    <property type="entry name" value="MFS"/>
    <property type="match status" value="1"/>
</dbReference>
<dbReference type="GO" id="GO:0005886">
    <property type="term" value="C:plasma membrane"/>
    <property type="evidence" value="ECO:0007669"/>
    <property type="project" value="UniProtKB-SubCell"/>
</dbReference>
<feature type="domain" description="Major facilitator superfamily (MFS) profile" evidence="8">
    <location>
        <begin position="22"/>
        <end position="412"/>
    </location>
</feature>
<protein>
    <submittedName>
        <fullName evidence="9">MFS transporter</fullName>
    </submittedName>
</protein>
<feature type="transmembrane region" description="Helical" evidence="7">
    <location>
        <begin position="271"/>
        <end position="291"/>
    </location>
</feature>
<dbReference type="Gene3D" id="1.20.1250.20">
    <property type="entry name" value="MFS general substrate transporter like domains"/>
    <property type="match status" value="1"/>
</dbReference>
<evidence type="ECO:0000256" key="5">
    <source>
        <dbReference type="ARBA" id="ARBA00022989"/>
    </source>
</evidence>
<dbReference type="EMBL" id="CP119312">
    <property type="protein sequence ID" value="WEK05287.1"/>
    <property type="molecule type" value="Genomic_DNA"/>
</dbReference>
<evidence type="ECO:0000259" key="8">
    <source>
        <dbReference type="PROSITE" id="PS50850"/>
    </source>
</evidence>
<gene>
    <name evidence="9" type="ORF">P0Y65_03230</name>
</gene>
<dbReference type="PANTHER" id="PTHR23513:SF11">
    <property type="entry name" value="STAPHYLOFERRIN A TRANSPORTER"/>
    <property type="match status" value="1"/>
</dbReference>
<feature type="transmembrane region" description="Helical" evidence="7">
    <location>
        <begin position="30"/>
        <end position="54"/>
    </location>
</feature>
<dbReference type="SUPFAM" id="SSF103473">
    <property type="entry name" value="MFS general substrate transporter"/>
    <property type="match status" value="1"/>
</dbReference>
<evidence type="ECO:0000313" key="9">
    <source>
        <dbReference type="EMBL" id="WEK05287.1"/>
    </source>
</evidence>
<dbReference type="InterPro" id="IPR020846">
    <property type="entry name" value="MFS_dom"/>
</dbReference>
<dbReference type="CDD" id="cd06173">
    <property type="entry name" value="MFS_MefA_like"/>
    <property type="match status" value="1"/>
</dbReference>
<dbReference type="InterPro" id="IPR010290">
    <property type="entry name" value="TM_effector"/>
</dbReference>
<dbReference type="Proteomes" id="UP001217476">
    <property type="component" value="Chromosome"/>
</dbReference>